<dbReference type="InterPro" id="IPR029058">
    <property type="entry name" value="AB_hydrolase_fold"/>
</dbReference>
<protein>
    <submittedName>
        <fullName evidence="2">Alpha/beta hydrolase fold</fullName>
    </submittedName>
</protein>
<reference evidence="2 3" key="1">
    <citation type="submission" date="2017-06" db="EMBL/GenBank/DDBJ databases">
        <authorList>
            <person name="Kim H.J."/>
            <person name="Triplett B.A."/>
        </authorList>
    </citation>
    <scope>NUCLEOTIDE SEQUENCE [LARGE SCALE GENOMIC DNA]</scope>
    <source>
        <strain evidence="2 3">CGMCC 4.1858</strain>
    </source>
</reference>
<accession>A0A239FFM0</accession>
<evidence type="ECO:0000259" key="1">
    <source>
        <dbReference type="Pfam" id="PF00561"/>
    </source>
</evidence>
<keyword evidence="2" id="KW-0378">Hydrolase</keyword>
<dbReference type="Proteomes" id="UP000198280">
    <property type="component" value="Unassembled WGS sequence"/>
</dbReference>
<dbReference type="EMBL" id="FZOF01000006">
    <property type="protein sequence ID" value="SNS55726.1"/>
    <property type="molecule type" value="Genomic_DNA"/>
</dbReference>
<dbReference type="Pfam" id="PF00561">
    <property type="entry name" value="Abhydrolase_1"/>
    <property type="match status" value="1"/>
</dbReference>
<dbReference type="InterPro" id="IPR000073">
    <property type="entry name" value="AB_hydrolase_1"/>
</dbReference>
<organism evidence="2 3">
    <name type="scientific">Actinacidiphila glaucinigra</name>
    <dbReference type="NCBI Taxonomy" id="235986"/>
    <lineage>
        <taxon>Bacteria</taxon>
        <taxon>Bacillati</taxon>
        <taxon>Actinomycetota</taxon>
        <taxon>Actinomycetes</taxon>
        <taxon>Kitasatosporales</taxon>
        <taxon>Streptomycetaceae</taxon>
        <taxon>Actinacidiphila</taxon>
    </lineage>
</organism>
<dbReference type="OrthoDB" id="8871309at2"/>
<dbReference type="PANTHER" id="PTHR37946:SF1">
    <property type="entry name" value="SLL1969 PROTEIN"/>
    <property type="match status" value="1"/>
</dbReference>
<keyword evidence="3" id="KW-1185">Reference proteome</keyword>
<dbReference type="AlphaFoldDB" id="A0A239FFM0"/>
<dbReference type="SUPFAM" id="SSF53474">
    <property type="entry name" value="alpha/beta-Hydrolases"/>
    <property type="match status" value="1"/>
</dbReference>
<proteinExistence type="predicted"/>
<sequence>MGVLSFGVGDRLVRQAAYVRAAAIEIAILTGHVFLYPTGIFQERGPQPAAGDSEDPPRLPTAGRSHPPVLLLHGFVDNRSVFAMLRRSLRRHGWPHVQALNYSPLTCDIRTAAALLGRHVEQICEQTGHRRVDIVGHSLGGLIARYYAQRLGGDTRVRTVVTLGTPHAGTRAAPLLNPHPIVRQMRPNSDLIEELAKPAPGCRTRFVAFWSDLDELMSPVEAARLDHPDLIARNVHVAGVGHLTMPVHAAIAAGIRQALLGEELASGAADAA</sequence>
<name>A0A239FFM0_9ACTN</name>
<evidence type="ECO:0000313" key="3">
    <source>
        <dbReference type="Proteomes" id="UP000198280"/>
    </source>
</evidence>
<dbReference type="GO" id="GO:0016787">
    <property type="term" value="F:hydrolase activity"/>
    <property type="evidence" value="ECO:0007669"/>
    <property type="project" value="UniProtKB-KW"/>
</dbReference>
<dbReference type="Gene3D" id="3.40.50.1820">
    <property type="entry name" value="alpha/beta hydrolase"/>
    <property type="match status" value="1"/>
</dbReference>
<dbReference type="RefSeq" id="WP_089224409.1">
    <property type="nucleotide sequence ID" value="NZ_FZOF01000006.1"/>
</dbReference>
<gene>
    <name evidence="2" type="ORF">SAMN05216252_106475</name>
</gene>
<feature type="domain" description="AB hydrolase-1" evidence="1">
    <location>
        <begin position="67"/>
        <end position="171"/>
    </location>
</feature>
<evidence type="ECO:0000313" key="2">
    <source>
        <dbReference type="EMBL" id="SNS55726.1"/>
    </source>
</evidence>
<dbReference type="PANTHER" id="PTHR37946">
    <property type="entry name" value="SLL1969 PROTEIN"/>
    <property type="match status" value="1"/>
</dbReference>